<dbReference type="PANTHER" id="PTHR43133">
    <property type="entry name" value="RNA POLYMERASE ECF-TYPE SIGMA FACTO"/>
    <property type="match status" value="1"/>
</dbReference>
<dbReference type="NCBIfam" id="TIGR02937">
    <property type="entry name" value="sigma70-ECF"/>
    <property type="match status" value="1"/>
</dbReference>
<evidence type="ECO:0000259" key="5">
    <source>
        <dbReference type="Pfam" id="PF04542"/>
    </source>
</evidence>
<dbReference type="InterPro" id="IPR036388">
    <property type="entry name" value="WH-like_DNA-bd_sf"/>
</dbReference>
<evidence type="ECO:0000256" key="4">
    <source>
        <dbReference type="ARBA" id="ARBA00023163"/>
    </source>
</evidence>
<evidence type="ECO:0000259" key="6">
    <source>
        <dbReference type="Pfam" id="PF08281"/>
    </source>
</evidence>
<evidence type="ECO:0000256" key="1">
    <source>
        <dbReference type="ARBA" id="ARBA00010641"/>
    </source>
</evidence>
<dbReference type="InterPro" id="IPR039425">
    <property type="entry name" value="RNA_pol_sigma-70-like"/>
</dbReference>
<evidence type="ECO:0000256" key="2">
    <source>
        <dbReference type="ARBA" id="ARBA00023015"/>
    </source>
</evidence>
<sequence length="169" mass="18891">MLKSTTAELSELEPEILRMARKLTPTKEIAEDCAQDALLAVWSRLQDGADIEQLRSYAYAALRHRCRRKVQKTEYLNEDTLPGLPADTDARLAVQDVLSVIETLPADRAKLLQELIRSEAPYGELAERLNLPIGTVMSRLSRARADLRKALDLPQSSAVTVLLKEDATH</sequence>
<feature type="domain" description="RNA polymerase sigma factor 70 region 4 type 2" evidence="6">
    <location>
        <begin position="96"/>
        <end position="147"/>
    </location>
</feature>
<dbReference type="InterPro" id="IPR013325">
    <property type="entry name" value="RNA_pol_sigma_r2"/>
</dbReference>
<proteinExistence type="inferred from homology"/>
<dbReference type="SUPFAM" id="SSF88946">
    <property type="entry name" value="Sigma2 domain of RNA polymerase sigma factors"/>
    <property type="match status" value="1"/>
</dbReference>
<reference evidence="7 8" key="1">
    <citation type="submission" date="2020-06" db="EMBL/GenBank/DDBJ databases">
        <title>Sulfitobacter algicola sp. nov., isolated from green algae.</title>
        <authorList>
            <person name="Wang C."/>
        </authorList>
    </citation>
    <scope>NUCLEOTIDE SEQUENCE [LARGE SCALE GENOMIC DNA]</scope>
    <source>
        <strain evidence="7 8">1151</strain>
    </source>
</reference>
<comment type="caution">
    <text evidence="7">The sequence shown here is derived from an EMBL/GenBank/DDBJ whole genome shotgun (WGS) entry which is preliminary data.</text>
</comment>
<dbReference type="PANTHER" id="PTHR43133:SF25">
    <property type="entry name" value="RNA POLYMERASE SIGMA FACTOR RFAY-RELATED"/>
    <property type="match status" value="1"/>
</dbReference>
<evidence type="ECO:0000313" key="7">
    <source>
        <dbReference type="EMBL" id="NSX55667.1"/>
    </source>
</evidence>
<dbReference type="Pfam" id="PF04542">
    <property type="entry name" value="Sigma70_r2"/>
    <property type="match status" value="1"/>
</dbReference>
<dbReference type="RefSeq" id="WP_174138817.1">
    <property type="nucleotide sequence ID" value="NZ_JABUFE010000007.1"/>
</dbReference>
<dbReference type="InterPro" id="IPR014284">
    <property type="entry name" value="RNA_pol_sigma-70_dom"/>
</dbReference>
<feature type="domain" description="RNA polymerase sigma-70 region 2" evidence="5">
    <location>
        <begin position="11"/>
        <end position="72"/>
    </location>
</feature>
<organism evidence="7 8">
    <name type="scientific">Parasulfitobacter algicola</name>
    <dbReference type="NCBI Taxonomy" id="2614809"/>
    <lineage>
        <taxon>Bacteria</taxon>
        <taxon>Pseudomonadati</taxon>
        <taxon>Pseudomonadota</taxon>
        <taxon>Alphaproteobacteria</taxon>
        <taxon>Rhodobacterales</taxon>
        <taxon>Roseobacteraceae</taxon>
        <taxon>Parasulfitobacter</taxon>
    </lineage>
</organism>
<comment type="similarity">
    <text evidence="1">Belongs to the sigma-70 factor family. ECF subfamily.</text>
</comment>
<protein>
    <submittedName>
        <fullName evidence="7">RNA polymerase sigma factor</fullName>
    </submittedName>
</protein>
<dbReference type="InterPro" id="IPR013324">
    <property type="entry name" value="RNA_pol_sigma_r3/r4-like"/>
</dbReference>
<dbReference type="InterPro" id="IPR007627">
    <property type="entry name" value="RNA_pol_sigma70_r2"/>
</dbReference>
<name>A0ABX2IRZ0_9RHOB</name>
<evidence type="ECO:0000313" key="8">
    <source>
        <dbReference type="Proteomes" id="UP000777935"/>
    </source>
</evidence>
<dbReference type="Pfam" id="PF08281">
    <property type="entry name" value="Sigma70_r4_2"/>
    <property type="match status" value="1"/>
</dbReference>
<keyword evidence="2" id="KW-0805">Transcription regulation</keyword>
<accession>A0ABX2IRZ0</accession>
<gene>
    <name evidence="7" type="ORF">HRQ87_12720</name>
</gene>
<dbReference type="EMBL" id="JABUFE010000007">
    <property type="protein sequence ID" value="NSX55667.1"/>
    <property type="molecule type" value="Genomic_DNA"/>
</dbReference>
<dbReference type="Gene3D" id="1.10.1740.10">
    <property type="match status" value="1"/>
</dbReference>
<dbReference type="InterPro" id="IPR013249">
    <property type="entry name" value="RNA_pol_sigma70_r4_t2"/>
</dbReference>
<keyword evidence="4" id="KW-0804">Transcription</keyword>
<dbReference type="Proteomes" id="UP000777935">
    <property type="component" value="Unassembled WGS sequence"/>
</dbReference>
<keyword evidence="8" id="KW-1185">Reference proteome</keyword>
<dbReference type="SUPFAM" id="SSF88659">
    <property type="entry name" value="Sigma3 and sigma4 domains of RNA polymerase sigma factors"/>
    <property type="match status" value="1"/>
</dbReference>
<keyword evidence="3" id="KW-0731">Sigma factor</keyword>
<dbReference type="Gene3D" id="1.10.10.10">
    <property type="entry name" value="Winged helix-like DNA-binding domain superfamily/Winged helix DNA-binding domain"/>
    <property type="match status" value="1"/>
</dbReference>
<evidence type="ECO:0000256" key="3">
    <source>
        <dbReference type="ARBA" id="ARBA00023082"/>
    </source>
</evidence>